<keyword evidence="2" id="KW-1185">Reference proteome</keyword>
<accession>A0A810L6E0</accession>
<name>A0A810L6E0_9ACTN</name>
<protein>
    <submittedName>
        <fullName evidence="1">Uncharacterized protein</fullName>
    </submittedName>
</protein>
<evidence type="ECO:0000313" key="1">
    <source>
        <dbReference type="EMBL" id="BCJ30192.1"/>
    </source>
</evidence>
<organism evidence="1 2">
    <name type="scientific">Actinocatenispora sera</name>
    <dbReference type="NCBI Taxonomy" id="390989"/>
    <lineage>
        <taxon>Bacteria</taxon>
        <taxon>Bacillati</taxon>
        <taxon>Actinomycetota</taxon>
        <taxon>Actinomycetes</taxon>
        <taxon>Micromonosporales</taxon>
        <taxon>Micromonosporaceae</taxon>
        <taxon>Actinocatenispora</taxon>
    </lineage>
</organism>
<evidence type="ECO:0000313" key="2">
    <source>
        <dbReference type="Proteomes" id="UP000680750"/>
    </source>
</evidence>
<dbReference type="KEGG" id="aser:Asera_43000"/>
<dbReference type="Proteomes" id="UP000680750">
    <property type="component" value="Chromosome"/>
</dbReference>
<reference evidence="1" key="1">
    <citation type="submission" date="2020-08" db="EMBL/GenBank/DDBJ databases">
        <title>Whole genome shotgun sequence of Actinocatenispora sera NBRC 101916.</title>
        <authorList>
            <person name="Komaki H."/>
            <person name="Tamura T."/>
        </authorList>
    </citation>
    <scope>NUCLEOTIDE SEQUENCE</scope>
    <source>
        <strain evidence="1">NBRC 101916</strain>
    </source>
</reference>
<dbReference type="AlphaFoldDB" id="A0A810L6E0"/>
<sequence>MNWLVGNVVGPLAAEATVDVVAVSAAPANSTAPVAASATSLFRTAMTEPLVAEPKWGSHGISRWM</sequence>
<proteinExistence type="predicted"/>
<dbReference type="EMBL" id="AP023354">
    <property type="protein sequence ID" value="BCJ30192.1"/>
    <property type="molecule type" value="Genomic_DNA"/>
</dbReference>
<gene>
    <name evidence="1" type="ORF">Asera_43000</name>
</gene>